<gene>
    <name evidence="5 9" type="primary">xseA</name>
    <name evidence="9" type="ORF">Q9L42_000925</name>
</gene>
<comment type="subunit">
    <text evidence="5">Heterooligomer composed of large and small subunits.</text>
</comment>
<dbReference type="Pfam" id="PF13742">
    <property type="entry name" value="tRNA_anti_2"/>
    <property type="match status" value="1"/>
</dbReference>
<keyword evidence="3 5" id="KW-0378">Hydrolase</keyword>
<evidence type="ECO:0000256" key="4">
    <source>
        <dbReference type="ARBA" id="ARBA00022839"/>
    </source>
</evidence>
<dbReference type="InterPro" id="IPR025824">
    <property type="entry name" value="OB-fold_nuc-bd_dom"/>
</dbReference>
<dbReference type="Proteomes" id="UP001225378">
    <property type="component" value="Chromosome"/>
</dbReference>
<evidence type="ECO:0000256" key="2">
    <source>
        <dbReference type="ARBA" id="ARBA00022722"/>
    </source>
</evidence>
<keyword evidence="1 5" id="KW-0963">Cytoplasm</keyword>
<accession>A0AAU7NUM4</accession>
<comment type="function">
    <text evidence="5">Bidirectionally degrades single-stranded DNA into large acid-insoluble oligonucleotides, which are then degraded further into small acid-soluble oligonucleotides.</text>
</comment>
<feature type="domain" description="OB-fold nucleic acid binding" evidence="8">
    <location>
        <begin position="12"/>
        <end position="105"/>
    </location>
</feature>
<dbReference type="CDD" id="cd04489">
    <property type="entry name" value="ExoVII_LU_OBF"/>
    <property type="match status" value="1"/>
</dbReference>
<evidence type="ECO:0000256" key="6">
    <source>
        <dbReference type="RuleBase" id="RU004355"/>
    </source>
</evidence>
<dbReference type="PANTHER" id="PTHR30008">
    <property type="entry name" value="EXODEOXYRIBONUCLEASE 7 LARGE SUBUNIT"/>
    <property type="match status" value="1"/>
</dbReference>
<dbReference type="InterPro" id="IPR020579">
    <property type="entry name" value="Exonuc_VII_lsu_C"/>
</dbReference>
<dbReference type="HAMAP" id="MF_00378">
    <property type="entry name" value="Exonuc_7_L"/>
    <property type="match status" value="1"/>
</dbReference>
<comment type="subcellular location">
    <subcellularLocation>
        <location evidence="5 6">Cytoplasm</location>
    </subcellularLocation>
</comment>
<evidence type="ECO:0000256" key="5">
    <source>
        <dbReference type="HAMAP-Rule" id="MF_00378"/>
    </source>
</evidence>
<dbReference type="GO" id="GO:0003676">
    <property type="term" value="F:nucleic acid binding"/>
    <property type="evidence" value="ECO:0007669"/>
    <property type="project" value="InterPro"/>
</dbReference>
<dbReference type="GO" id="GO:0009318">
    <property type="term" value="C:exodeoxyribonuclease VII complex"/>
    <property type="evidence" value="ECO:0007669"/>
    <property type="project" value="UniProtKB-UniRule"/>
</dbReference>
<evidence type="ECO:0000259" key="8">
    <source>
        <dbReference type="Pfam" id="PF13742"/>
    </source>
</evidence>
<comment type="similarity">
    <text evidence="5 6">Belongs to the XseA family.</text>
</comment>
<dbReference type="GO" id="GO:0006308">
    <property type="term" value="P:DNA catabolic process"/>
    <property type="evidence" value="ECO:0007669"/>
    <property type="project" value="UniProtKB-UniRule"/>
</dbReference>
<keyword evidence="2 5" id="KW-0540">Nuclease</keyword>
<dbReference type="AlphaFoldDB" id="A0AAU7NUM4"/>
<dbReference type="RefSeq" id="WP_305906499.1">
    <property type="nucleotide sequence ID" value="NZ_CP157743.1"/>
</dbReference>
<dbReference type="InterPro" id="IPR003753">
    <property type="entry name" value="Exonuc_VII_L"/>
</dbReference>
<organism evidence="9 10">
    <name type="scientific">Methylomarinum roseum</name>
    <dbReference type="NCBI Taxonomy" id="3067653"/>
    <lineage>
        <taxon>Bacteria</taxon>
        <taxon>Pseudomonadati</taxon>
        <taxon>Pseudomonadota</taxon>
        <taxon>Gammaproteobacteria</taxon>
        <taxon>Methylococcales</taxon>
        <taxon>Methylococcaceae</taxon>
        <taxon>Methylomarinum</taxon>
    </lineage>
</organism>
<protein>
    <recommendedName>
        <fullName evidence="5">Exodeoxyribonuclease 7 large subunit</fullName>
        <ecNumber evidence="5">3.1.11.6</ecNumber>
    </recommendedName>
    <alternativeName>
        <fullName evidence="5">Exodeoxyribonuclease VII large subunit</fullName>
        <shortName evidence="5">Exonuclease VII large subunit</shortName>
    </alternativeName>
</protein>
<dbReference type="NCBIfam" id="TIGR00237">
    <property type="entry name" value="xseA"/>
    <property type="match status" value="1"/>
</dbReference>
<evidence type="ECO:0000259" key="7">
    <source>
        <dbReference type="Pfam" id="PF02601"/>
    </source>
</evidence>
<dbReference type="PANTHER" id="PTHR30008:SF0">
    <property type="entry name" value="EXODEOXYRIBONUCLEASE 7 LARGE SUBUNIT"/>
    <property type="match status" value="1"/>
</dbReference>
<evidence type="ECO:0000313" key="9">
    <source>
        <dbReference type="EMBL" id="XBS20725.1"/>
    </source>
</evidence>
<dbReference type="EC" id="3.1.11.6" evidence="5"/>
<feature type="domain" description="Exonuclease VII large subunit C-terminal" evidence="7">
    <location>
        <begin position="128"/>
        <end position="443"/>
    </location>
</feature>
<evidence type="ECO:0000313" key="10">
    <source>
        <dbReference type="Proteomes" id="UP001225378"/>
    </source>
</evidence>
<dbReference type="Pfam" id="PF02601">
    <property type="entry name" value="Exonuc_VII_L"/>
    <property type="match status" value="1"/>
</dbReference>
<reference evidence="9 10" key="1">
    <citation type="journal article" date="2024" name="Microbiology">
        <title>Methylomarinum rosea sp. nov., a novel halophilic methanotrophic bacterium from the hypersaline Lake Elton.</title>
        <authorList>
            <person name="Suleimanov R.Z."/>
            <person name="Oshkin I.Y."/>
            <person name="Danilova O.V."/>
            <person name="Suzina N.E."/>
            <person name="Dedysh S.N."/>
        </authorList>
    </citation>
    <scope>NUCLEOTIDE SEQUENCE [LARGE SCALE GENOMIC DNA]</scope>
    <source>
        <strain evidence="9 10">Ch1-1</strain>
    </source>
</reference>
<dbReference type="EMBL" id="CP157743">
    <property type="protein sequence ID" value="XBS20725.1"/>
    <property type="molecule type" value="Genomic_DNA"/>
</dbReference>
<dbReference type="KEGG" id="mech:Q9L42_000925"/>
<name>A0AAU7NUM4_9GAMM</name>
<keyword evidence="4 5" id="KW-0269">Exonuclease</keyword>
<evidence type="ECO:0000256" key="1">
    <source>
        <dbReference type="ARBA" id="ARBA00022490"/>
    </source>
</evidence>
<sequence>MFNLSSEQAPIFSVTELNRETKRLLNQHFLSIRVEGEISNLSTPSSGHIYFSLKDANAQVRCAMFRMHQRRLAFKPTNGKQVIVTAQVSLYEPRGDYQLIVEAMEEAGAGALRQAFERLKQKLLAEGLFEPSRKQAIPSLPAQIGIITSPTGAAIHDIMTVLKRRFPAIPVVIYPVAVQGDGAKAEIVKALQTANQRQEADVLIVARGGGSLEDLQAFNEESVARAIAASQIPIISGVGHEVDFTISDFVADLRAPTPSAAAEHAAPEQNEWLNSFRAYEARLQQLIQQKLTQHKQALDWLNRSLQQQHPGQQLQRNAQRLDELENRLQRIWRQQLQQCQAQLEAKSQALTRHNPAEKICQQQQKLLYFEERIKRAMQQKLEQLQRRQAGICQTLHAVSPLATLERGYAIVSDRQSGEIIKSSRQLNPGDILETRLGEGRYTSQVKEIEHD</sequence>
<evidence type="ECO:0000256" key="3">
    <source>
        <dbReference type="ARBA" id="ARBA00022801"/>
    </source>
</evidence>
<comment type="catalytic activity">
    <reaction evidence="5 6">
        <text>Exonucleolytic cleavage in either 5'- to 3'- or 3'- to 5'-direction to yield nucleoside 5'-phosphates.</text>
        <dbReference type="EC" id="3.1.11.6"/>
    </reaction>
</comment>
<proteinExistence type="inferred from homology"/>
<keyword evidence="10" id="KW-1185">Reference proteome</keyword>
<dbReference type="GO" id="GO:0008855">
    <property type="term" value="F:exodeoxyribonuclease VII activity"/>
    <property type="evidence" value="ECO:0007669"/>
    <property type="project" value="UniProtKB-UniRule"/>
</dbReference>
<dbReference type="Gene3D" id="2.40.50.1010">
    <property type="match status" value="1"/>
</dbReference>
<dbReference type="GO" id="GO:0005737">
    <property type="term" value="C:cytoplasm"/>
    <property type="evidence" value="ECO:0007669"/>
    <property type="project" value="UniProtKB-SubCell"/>
</dbReference>